<protein>
    <submittedName>
        <fullName evidence="3">Peptidase inhibitor i66</fullName>
    </submittedName>
</protein>
<dbReference type="Proteomes" id="UP000602905">
    <property type="component" value="Unassembled WGS sequence"/>
</dbReference>
<evidence type="ECO:0000313" key="2">
    <source>
        <dbReference type="EMBL" id="KAF8712336.1"/>
    </source>
</evidence>
<reference evidence="1" key="2">
    <citation type="submission" date="2020-09" db="EMBL/GenBank/DDBJ databases">
        <title>Comparative genome analyses of four rice-infecting Rhizoctonia solani isolates reveal extensive enrichment of homogalacturonan modification genes.</title>
        <authorList>
            <person name="Lee D.-Y."/>
            <person name="Jeon J."/>
            <person name="Kim K.-T."/>
            <person name="Cheong K."/>
            <person name="Song H."/>
            <person name="Choi G."/>
            <person name="Ko J."/>
            <person name="Opiyo S.O."/>
            <person name="Zuo S."/>
            <person name="Madhav S."/>
            <person name="Lee Y.-H."/>
            <person name="Wang G.-L."/>
        </authorList>
    </citation>
    <scope>NUCLEOTIDE SEQUENCE</scope>
    <source>
        <strain evidence="2">AG1-IA WGL</strain>
        <strain evidence="1">AG1-IA YN-7</strain>
    </source>
</reference>
<name>A0A8H7HEC4_9AGAM</name>
<dbReference type="RefSeq" id="XP_043184283.1">
    <property type="nucleotide sequence ID" value="XM_043330186.1"/>
</dbReference>
<gene>
    <name evidence="3" type="ORF">RhiXN_10370</name>
    <name evidence="2" type="ORF">RHS03_01221</name>
    <name evidence="1" type="ORF">RHS04_01613</name>
</gene>
<evidence type="ECO:0000313" key="4">
    <source>
        <dbReference type="Proteomes" id="UP000650582"/>
    </source>
</evidence>
<accession>A0A8H7HEC4</accession>
<dbReference type="OrthoDB" id="3217327at2759"/>
<reference evidence="3" key="1">
    <citation type="submission" date="2020-05" db="EMBL/GenBank/DDBJ databases">
        <title>Evolutionary and genomic comparisons of hybrid uninucleate and nonhybrid Rhizoctonia fungi.</title>
        <authorList>
            <person name="Li C."/>
            <person name="Chen X."/>
        </authorList>
    </citation>
    <scope>NUCLEOTIDE SEQUENCE</scope>
    <source>
        <strain evidence="3">AG-1 IA</strain>
    </source>
</reference>
<dbReference type="EMBL" id="JACYCD010000044">
    <property type="protein sequence ID" value="KAF8712336.1"/>
    <property type="molecule type" value="Genomic_DNA"/>
</dbReference>
<proteinExistence type="predicted"/>
<dbReference type="KEGG" id="rsx:RhiXN_10370"/>
<dbReference type="Gene3D" id="2.80.10.50">
    <property type="match status" value="1"/>
</dbReference>
<evidence type="ECO:0000313" key="3">
    <source>
        <dbReference type="EMBL" id="QRW24046.1"/>
    </source>
</evidence>
<dbReference type="InterPro" id="IPR035992">
    <property type="entry name" value="Ricin_B-like_lectins"/>
</dbReference>
<dbReference type="EMBL" id="JACYCC010000033">
    <property type="protein sequence ID" value="KAF8684138.1"/>
    <property type="molecule type" value="Genomic_DNA"/>
</dbReference>
<evidence type="ECO:0000313" key="1">
    <source>
        <dbReference type="EMBL" id="KAF8684138.1"/>
    </source>
</evidence>
<dbReference type="EMBL" id="CP059668">
    <property type="protein sequence ID" value="QRW24046.1"/>
    <property type="molecule type" value="Genomic_DNA"/>
</dbReference>
<dbReference type="AlphaFoldDB" id="A0A8H7HEC4"/>
<organism evidence="1 4">
    <name type="scientific">Rhizoctonia solani</name>
    <dbReference type="NCBI Taxonomy" id="456999"/>
    <lineage>
        <taxon>Eukaryota</taxon>
        <taxon>Fungi</taxon>
        <taxon>Dikarya</taxon>
        <taxon>Basidiomycota</taxon>
        <taxon>Agaricomycotina</taxon>
        <taxon>Agaricomycetes</taxon>
        <taxon>Cantharellales</taxon>
        <taxon>Ceratobasidiaceae</taxon>
        <taxon>Rhizoctonia</taxon>
    </lineage>
</organism>
<dbReference type="GeneID" id="67032649"/>
<sequence length="141" mass="15879">MYDSIIPGGKYCIVNVGTGSYTGVGLVPPVNPPPPSPLKPIGRIFREAFTLEPKEGDKYIIAHKTFRMLVGHDDEGIVRLIPPGGKEVQWIIVDGYGPGRYRIKAVDSDKYWRMSREGKWGSVKLEEENGDSDQEWRFEEV</sequence>
<dbReference type="SUPFAM" id="SSF50370">
    <property type="entry name" value="Ricin B-like lectins"/>
    <property type="match status" value="1"/>
</dbReference>
<dbReference type="Proteomes" id="UP000650582">
    <property type="component" value="Unassembled WGS sequence"/>
</dbReference>
<dbReference type="Proteomes" id="UP000650533">
    <property type="component" value="Chromosome 11"/>
</dbReference>